<dbReference type="InterPro" id="IPR025160">
    <property type="entry name" value="AATF"/>
</dbReference>
<feature type="compositionally biased region" description="Basic and acidic residues" evidence="2">
    <location>
        <begin position="89"/>
        <end position="98"/>
    </location>
</feature>
<dbReference type="AlphaFoldDB" id="A0A4Y7JYL9"/>
<evidence type="ECO:0008006" key="7">
    <source>
        <dbReference type="Google" id="ProtNLM"/>
    </source>
</evidence>
<feature type="domain" description="AATF leucine zipper-containing" evidence="4">
    <location>
        <begin position="127"/>
        <end position="261"/>
    </location>
</feature>
<keyword evidence="6" id="KW-1185">Reference proteome</keyword>
<proteinExistence type="inferred from homology"/>
<sequence>MGFVSNKSCRVRVTDASSEEESDPEMNMYEEEEEEEDTEEEQEEEEEEGEDTEEEQEGKEEEGGDTEEEQEEGEEDGDDEEEEEEDDEERMKAQKDDEMEELEKLVLDICQEQQDIMKNLKHHKNEDILKGQAVKNQKVLWDKTLEFRFLLQKPFSSSNKLPKEPHRSSFCDSEKATNKAYLDLITSSEQTINCLLELQEALLEKSPHVVQNTDGNTGESSKEAKRSKSLDARTDEEWLPIQQMHSRFTSFRNSSIDKWQRNAQVGTGVAGIKGRLHAFNQNISEQVAAYMGDPSRMIKSMQLRRSTVGTIVPDVCENGKEEDANMDGDPELLDDSEFYQQLLKEFLESYNPASSESAYYALKRLQTKKRKIVDRRASKCRKIRYHVHERIVNFMAPEPQDLPPMAPKLFENLFGLKN</sequence>
<evidence type="ECO:0000313" key="6">
    <source>
        <dbReference type="Proteomes" id="UP000316621"/>
    </source>
</evidence>
<dbReference type="OrthoDB" id="5783963at2759"/>
<evidence type="ECO:0000259" key="3">
    <source>
        <dbReference type="Pfam" id="PF08164"/>
    </source>
</evidence>
<dbReference type="Gramene" id="RZC65140">
    <property type="protein sequence ID" value="RZC65140"/>
    <property type="gene ID" value="C5167_008832"/>
</dbReference>
<protein>
    <recommendedName>
        <fullName evidence="7">Apoptosis-antagonizing transcription factor C-terminal domain-containing protein</fullName>
    </recommendedName>
</protein>
<dbReference type="GO" id="GO:0005730">
    <property type="term" value="C:nucleolus"/>
    <property type="evidence" value="ECO:0007669"/>
    <property type="project" value="TreeGrafter"/>
</dbReference>
<dbReference type="OMA" id="WQKTNYA"/>
<feature type="compositionally biased region" description="Polar residues" evidence="2">
    <location>
        <begin position="209"/>
        <end position="219"/>
    </location>
</feature>
<dbReference type="STRING" id="3469.A0A4Y7JYL9"/>
<reference evidence="5 6" key="1">
    <citation type="journal article" date="2018" name="Science">
        <title>The opium poppy genome and morphinan production.</title>
        <authorList>
            <person name="Guo L."/>
            <person name="Winzer T."/>
            <person name="Yang X."/>
            <person name="Li Y."/>
            <person name="Ning Z."/>
            <person name="He Z."/>
            <person name="Teodor R."/>
            <person name="Lu Y."/>
            <person name="Bowser T.A."/>
            <person name="Graham I.A."/>
            <person name="Ye K."/>
        </authorList>
    </citation>
    <scope>NUCLEOTIDE SEQUENCE [LARGE SCALE GENOMIC DNA]</scope>
    <source>
        <strain evidence="6">cv. HN1</strain>
        <tissue evidence="5">Leaves</tissue>
    </source>
</reference>
<dbReference type="Pfam" id="PF08164">
    <property type="entry name" value="TRAUB"/>
    <property type="match status" value="1"/>
</dbReference>
<evidence type="ECO:0000256" key="1">
    <source>
        <dbReference type="ARBA" id="ARBA00008966"/>
    </source>
</evidence>
<accession>A0A4Y7JYL9</accession>
<feature type="domain" description="Apoptosis-antagonizing transcription factor C-terminal" evidence="3">
    <location>
        <begin position="339"/>
        <end position="414"/>
    </location>
</feature>
<dbReference type="InterPro" id="IPR012617">
    <property type="entry name" value="AATF_C"/>
</dbReference>
<comment type="similarity">
    <text evidence="1">Belongs to the AATF family.</text>
</comment>
<feature type="compositionally biased region" description="Acidic residues" evidence="2">
    <location>
        <begin position="17"/>
        <end position="88"/>
    </location>
</feature>
<evidence type="ECO:0000259" key="4">
    <source>
        <dbReference type="Pfam" id="PF13339"/>
    </source>
</evidence>
<gene>
    <name evidence="5" type="ORF">C5167_008832</name>
</gene>
<feature type="compositionally biased region" description="Basic and acidic residues" evidence="2">
    <location>
        <begin position="220"/>
        <end position="236"/>
    </location>
</feature>
<evidence type="ECO:0000256" key="2">
    <source>
        <dbReference type="SAM" id="MobiDB-lite"/>
    </source>
</evidence>
<dbReference type="EMBL" id="CM010720">
    <property type="protein sequence ID" value="RZC65140.1"/>
    <property type="molecule type" value="Genomic_DNA"/>
</dbReference>
<organism evidence="5 6">
    <name type="scientific">Papaver somniferum</name>
    <name type="common">Opium poppy</name>
    <dbReference type="NCBI Taxonomy" id="3469"/>
    <lineage>
        <taxon>Eukaryota</taxon>
        <taxon>Viridiplantae</taxon>
        <taxon>Streptophyta</taxon>
        <taxon>Embryophyta</taxon>
        <taxon>Tracheophyta</taxon>
        <taxon>Spermatophyta</taxon>
        <taxon>Magnoliopsida</taxon>
        <taxon>Ranunculales</taxon>
        <taxon>Papaveraceae</taxon>
        <taxon>Papaveroideae</taxon>
        <taxon>Papaver</taxon>
    </lineage>
</organism>
<dbReference type="PANTHER" id="PTHR15565">
    <property type="entry name" value="AATF PROTEIN APOPTOSIS ANTAGONIZING TRANSCRIPTION FACTOR"/>
    <property type="match status" value="1"/>
</dbReference>
<dbReference type="PANTHER" id="PTHR15565:SF0">
    <property type="entry name" value="PROTEIN AATF"/>
    <property type="match status" value="1"/>
</dbReference>
<dbReference type="Proteomes" id="UP000316621">
    <property type="component" value="Chromosome 6"/>
</dbReference>
<name>A0A4Y7JYL9_PAPSO</name>
<dbReference type="InterPro" id="IPR039223">
    <property type="entry name" value="AATF/Bfr2"/>
</dbReference>
<evidence type="ECO:0000313" key="5">
    <source>
        <dbReference type="EMBL" id="RZC65140.1"/>
    </source>
</evidence>
<dbReference type="Pfam" id="PF13339">
    <property type="entry name" value="AATF-Che1"/>
    <property type="match status" value="1"/>
</dbReference>
<feature type="region of interest" description="Disordered" evidence="2">
    <location>
        <begin position="1"/>
        <end position="98"/>
    </location>
</feature>
<feature type="region of interest" description="Disordered" evidence="2">
    <location>
        <begin position="207"/>
        <end position="236"/>
    </location>
</feature>